<dbReference type="GO" id="GO:0006289">
    <property type="term" value="P:nucleotide-excision repair"/>
    <property type="evidence" value="ECO:0007669"/>
    <property type="project" value="TreeGrafter"/>
</dbReference>
<dbReference type="PROSITE" id="PS51192">
    <property type="entry name" value="HELICASE_ATP_BIND_1"/>
    <property type="match status" value="1"/>
</dbReference>
<gene>
    <name evidence="5" type="ORF">KH142_04955</name>
</gene>
<evidence type="ECO:0000259" key="3">
    <source>
        <dbReference type="PROSITE" id="PS51192"/>
    </source>
</evidence>
<dbReference type="Pfam" id="PF00271">
    <property type="entry name" value="Helicase_C"/>
    <property type="match status" value="1"/>
</dbReference>
<evidence type="ECO:0000256" key="2">
    <source>
        <dbReference type="ARBA" id="ARBA00022840"/>
    </source>
</evidence>
<dbReference type="PROSITE" id="PS51194">
    <property type="entry name" value="HELICASE_CTER"/>
    <property type="match status" value="1"/>
</dbReference>
<evidence type="ECO:0000313" key="5">
    <source>
        <dbReference type="EMBL" id="MBS6940821.1"/>
    </source>
</evidence>
<dbReference type="GO" id="GO:0043138">
    <property type="term" value="F:3'-5' DNA helicase activity"/>
    <property type="evidence" value="ECO:0007669"/>
    <property type="project" value="TreeGrafter"/>
</dbReference>
<name>A0A943V079_9ACTN</name>
<dbReference type="SUPFAM" id="SSF52540">
    <property type="entry name" value="P-loop containing nucleoside triphosphate hydrolases"/>
    <property type="match status" value="1"/>
</dbReference>
<dbReference type="InterPro" id="IPR027417">
    <property type="entry name" value="P-loop_NTPase"/>
</dbReference>
<dbReference type="Pfam" id="PF00270">
    <property type="entry name" value="DEAD"/>
    <property type="match status" value="1"/>
</dbReference>
<accession>A0A943V079</accession>
<feature type="domain" description="Helicase C-terminal" evidence="4">
    <location>
        <begin position="958"/>
        <end position="1109"/>
    </location>
</feature>
<feature type="domain" description="Helicase ATP-binding" evidence="3">
    <location>
        <begin position="105"/>
        <end position="320"/>
    </location>
</feature>
<evidence type="ECO:0000313" key="6">
    <source>
        <dbReference type="Proteomes" id="UP000727506"/>
    </source>
</evidence>
<evidence type="ECO:0000259" key="4">
    <source>
        <dbReference type="PROSITE" id="PS51194"/>
    </source>
</evidence>
<keyword evidence="5" id="KW-0378">Hydrolase</keyword>
<keyword evidence="2" id="KW-0067">ATP-binding</keyword>
<dbReference type="SMART" id="SM00487">
    <property type="entry name" value="DEXDc"/>
    <property type="match status" value="1"/>
</dbReference>
<dbReference type="EMBL" id="JAGZSV010000071">
    <property type="protein sequence ID" value="MBS6940821.1"/>
    <property type="molecule type" value="Genomic_DNA"/>
</dbReference>
<dbReference type="GO" id="GO:0036297">
    <property type="term" value="P:interstrand cross-link repair"/>
    <property type="evidence" value="ECO:0007669"/>
    <property type="project" value="TreeGrafter"/>
</dbReference>
<protein>
    <submittedName>
        <fullName evidence="5">DEAD/DEAH box helicase</fullName>
    </submittedName>
</protein>
<dbReference type="GO" id="GO:0003676">
    <property type="term" value="F:nucleic acid binding"/>
    <property type="evidence" value="ECO:0007669"/>
    <property type="project" value="InterPro"/>
</dbReference>
<organism evidence="5 6">
    <name type="scientific">Slackia piriformis</name>
    <dbReference type="NCBI Taxonomy" id="626934"/>
    <lineage>
        <taxon>Bacteria</taxon>
        <taxon>Bacillati</taxon>
        <taxon>Actinomycetota</taxon>
        <taxon>Coriobacteriia</taxon>
        <taxon>Eggerthellales</taxon>
        <taxon>Eggerthellaceae</taxon>
        <taxon>Slackia</taxon>
    </lineage>
</organism>
<proteinExistence type="predicted"/>
<keyword evidence="5" id="KW-0347">Helicase</keyword>
<sequence>MTKTKEFNPIEAARRIEESYREYIATTIHFSEPNLQSQLEEILQKDGFLAKGPFLEAAPPYAPSQSVADLVACGVLCKSMLSLGNGDRKQFDSERPLYAHQVKAIRKAVAGRNYAVVTGTGSGKTECFLLPILNDIFSEFEESGPSAGVRAMILYPMNALANDQLKRLRSLLAGTNITFGRYTGDTEEKESRATLKWAEENPMKKRLSNEIISREEIRKNPPNILLTNYSMLEYLLLRPKDAPLFGDAFGSKWRHVAIDEAHIYSGTLGTEIAYLLRRLKSRIEFETGSKPHLHCYATSATIGTENDMPKVASFASDLFGEPFSSDIHDLDVITSERCLPQDALDQNPWGRLPLSAWLDLRLALTEDEGTTSIANILSAAGVTPSVLSRLDESNPLLGLGRVLLGEESTGRLVRQCSKLLDLTNIATIEKLGIQGLSADREGVRVLTAMVEVLSAAQRSEGVPILSSRYHSFLRAPEGIYINLAEKKLASNKATAMIRDDKNSTPIYEAAVCRHCGQAYILGQEESKNSTPWLNPQHVGTNADDEFIPSKYYRILDNESDKDPNEEIQWLCPVCGSLHVSQEGGAHLFQHETAKRLPVALDESEEKQANEKIARCRHCGYSSPVAIQPMRVSPEAAGSIVCYDLARYVPPFEKPKETEEDNWFADADDQTHHAGSIICFSDKRQDAAFFAPAMERTYNSIMRRQIIREAVDSLDEEDGCPISKVIRKVASIYEARHPYPLDDDGTDLALAWILDELSAEDSRNSLEGLGAIRIEPTRFLKDLADPKIQSVISMFVSKLQHNEVSWVSRADFSLFCRVSLELLRLRNATFVDEGISTLRNNHEKRGNWVVLGGEGQTGGKDSIPFSGSGISTTENAFSSFVRRYKRKAHGSIADRKEAEEILQIVFDFLGQYLNHRKLLVGTMQRFALDKKIWTFYKQRDTDIVYRCPICGCESHIDTNGVCLTYKCPGEPTPITINESKDKDRFYKNIYKEEALPLRIEEHTAQLSSKKAREIQSKFIDGDVNVLSCTTTFELGVDVGDLRSIFMRNVPPTVANYTQRAGRVGRRAGKPGYAVTFARLRPHDINFFNNPENIISGSSRVPVCYMDNSAIALRHVFAIALSSYFRNGDTAGQIDCSHCYNDFLDLASENPEGLDDLREYLAKHPADIAMQVNNTLPSALECPSIEEIDNWKWVDYLVSNHPGNEGRLVRTHELKHADFQMIQDGIDHNRGSDDAKASSLLRTSDALKKEQTIAILAENGVLPKYGFPTDLVELHLPDQNSTAQDNRLSLTRGMRQAIREYAPGSEIVAGKTLWKSFAIYKPRGRELEERRFGVCPECKTFVWPIETFEEETECPVCHTEFHLKNNVLIPSYGFAARKEKKGIGIRKPRGKGRSEVYFRGWKTPPSALSTRFAGGTVDQKYAGNGHLCILNRPFNGFKVCSRCNAAATSGDDIKHWEWCKNTPGDPFIKSYSALGASFVSDVLELSIHLDSLPNLENNAWESVLWALFTAGSSILEAPETELGGTMRANEAGGMSIMIYDDVPGGAGHAKRLGEDIEHLF</sequence>
<dbReference type="CDD" id="cd17923">
    <property type="entry name" value="DEXHc_Hrq1-like"/>
    <property type="match status" value="1"/>
</dbReference>
<evidence type="ECO:0000256" key="1">
    <source>
        <dbReference type="ARBA" id="ARBA00022741"/>
    </source>
</evidence>
<dbReference type="SMART" id="SM00490">
    <property type="entry name" value="HELICc"/>
    <property type="match status" value="1"/>
</dbReference>
<keyword evidence="1" id="KW-0547">Nucleotide-binding</keyword>
<dbReference type="GO" id="GO:0005524">
    <property type="term" value="F:ATP binding"/>
    <property type="evidence" value="ECO:0007669"/>
    <property type="project" value="UniProtKB-KW"/>
</dbReference>
<dbReference type="Proteomes" id="UP000727506">
    <property type="component" value="Unassembled WGS sequence"/>
</dbReference>
<comment type="caution">
    <text evidence="5">The sequence shown here is derived from an EMBL/GenBank/DDBJ whole genome shotgun (WGS) entry which is preliminary data.</text>
</comment>
<dbReference type="PANTHER" id="PTHR47957:SF3">
    <property type="entry name" value="ATP-DEPENDENT HELICASE HRQ1"/>
    <property type="match status" value="1"/>
</dbReference>
<dbReference type="PANTHER" id="PTHR47957">
    <property type="entry name" value="ATP-DEPENDENT HELICASE HRQ1"/>
    <property type="match status" value="1"/>
</dbReference>
<dbReference type="InterPro" id="IPR014001">
    <property type="entry name" value="Helicase_ATP-bd"/>
</dbReference>
<reference evidence="5" key="1">
    <citation type="submission" date="2021-02" db="EMBL/GenBank/DDBJ databases">
        <title>Infant gut strain persistence is associated with maternal origin, phylogeny, and functional potential including surface adhesion and iron acquisition.</title>
        <authorList>
            <person name="Lou Y.C."/>
        </authorList>
    </citation>
    <scope>NUCLEOTIDE SEQUENCE</scope>
    <source>
        <strain evidence="5">L2_039_000G1_dasL2_039_000G1_concoct_11</strain>
    </source>
</reference>
<dbReference type="Gene3D" id="3.40.50.300">
    <property type="entry name" value="P-loop containing nucleotide triphosphate hydrolases"/>
    <property type="match status" value="2"/>
</dbReference>
<dbReference type="InterPro" id="IPR011545">
    <property type="entry name" value="DEAD/DEAH_box_helicase_dom"/>
</dbReference>
<dbReference type="InterPro" id="IPR001650">
    <property type="entry name" value="Helicase_C-like"/>
</dbReference>